<dbReference type="Proteomes" id="UP000077266">
    <property type="component" value="Unassembled WGS sequence"/>
</dbReference>
<sequence length="397" mass="45126">MQRLQDEERQALSGESRKRGHVGMIAKGVQLSEDQARLRHKANLVHPNDADALQSLEKKRQDLLTRITVFRRIQSRLMPTISELLEGYDTDGTPAEDIPIALPSWFSKDERVEFDIDSRLAPLEYEIRQAHAETVLADLRLSIRTFGAWADEAKLQLDSSKDKTRAGATLQKMRSKQRAYIAIYKNHLHALRGLGLKLDDTTYQDLDATMLAAHLPTTKPQKGNVGKGKRDEAWFWRGELDVAAVSTKKQAFDITAEDDNRVRYFRLLGHSTRWVEQFGIVGAEFARTVRHFQRMSDIWACIATDCDATVLRLDEDVAEAGRHITAEGIVEPWLQQPVTQLMNASAQRGFAAYARKKSSFYVDLAAKAKKQRDDAAHRWDVGQEWIAFDGQDELARK</sequence>
<keyword evidence="2" id="KW-1185">Reference proteome</keyword>
<dbReference type="AlphaFoldDB" id="A0A166MHX6"/>
<accession>A0A166MHX6</accession>
<gene>
    <name evidence="1" type="ORF">EXIGLDRAFT_784362</name>
</gene>
<proteinExistence type="predicted"/>
<dbReference type="EMBL" id="KV427173">
    <property type="protein sequence ID" value="KZV78051.1"/>
    <property type="molecule type" value="Genomic_DNA"/>
</dbReference>
<reference evidence="1 2" key="1">
    <citation type="journal article" date="2016" name="Mol. Biol. Evol.">
        <title>Comparative Genomics of Early-Diverging Mushroom-Forming Fungi Provides Insights into the Origins of Lignocellulose Decay Capabilities.</title>
        <authorList>
            <person name="Nagy L.G."/>
            <person name="Riley R."/>
            <person name="Tritt A."/>
            <person name="Adam C."/>
            <person name="Daum C."/>
            <person name="Floudas D."/>
            <person name="Sun H."/>
            <person name="Yadav J.S."/>
            <person name="Pangilinan J."/>
            <person name="Larsson K.H."/>
            <person name="Matsuura K."/>
            <person name="Barry K."/>
            <person name="Labutti K."/>
            <person name="Kuo R."/>
            <person name="Ohm R.A."/>
            <person name="Bhattacharya S.S."/>
            <person name="Shirouzu T."/>
            <person name="Yoshinaga Y."/>
            <person name="Martin F.M."/>
            <person name="Grigoriev I.V."/>
            <person name="Hibbett D.S."/>
        </authorList>
    </citation>
    <scope>NUCLEOTIDE SEQUENCE [LARGE SCALE GENOMIC DNA]</scope>
    <source>
        <strain evidence="1 2">HHB12029</strain>
    </source>
</reference>
<dbReference type="InParanoid" id="A0A166MHX6"/>
<evidence type="ECO:0000313" key="1">
    <source>
        <dbReference type="EMBL" id="KZV78051.1"/>
    </source>
</evidence>
<evidence type="ECO:0000313" key="2">
    <source>
        <dbReference type="Proteomes" id="UP000077266"/>
    </source>
</evidence>
<dbReference type="STRING" id="1314781.A0A166MHX6"/>
<name>A0A166MHX6_EXIGL</name>
<dbReference type="OrthoDB" id="3053737at2759"/>
<protein>
    <submittedName>
        <fullName evidence="1">Uncharacterized protein</fullName>
    </submittedName>
</protein>
<organism evidence="1 2">
    <name type="scientific">Exidia glandulosa HHB12029</name>
    <dbReference type="NCBI Taxonomy" id="1314781"/>
    <lineage>
        <taxon>Eukaryota</taxon>
        <taxon>Fungi</taxon>
        <taxon>Dikarya</taxon>
        <taxon>Basidiomycota</taxon>
        <taxon>Agaricomycotina</taxon>
        <taxon>Agaricomycetes</taxon>
        <taxon>Auriculariales</taxon>
        <taxon>Exidiaceae</taxon>
        <taxon>Exidia</taxon>
    </lineage>
</organism>